<proteinExistence type="predicted"/>
<dbReference type="RefSeq" id="WP_306890651.1">
    <property type="nucleotide sequence ID" value="NZ_JAUSVR010000009.1"/>
</dbReference>
<evidence type="ECO:0000313" key="2">
    <source>
        <dbReference type="EMBL" id="MDQ0511962.1"/>
    </source>
</evidence>
<dbReference type="InterPro" id="IPR018891">
    <property type="entry name" value="AIPR_C"/>
</dbReference>
<evidence type="ECO:0000313" key="3">
    <source>
        <dbReference type="Proteomes" id="UP001235094"/>
    </source>
</evidence>
<name>A0ABU0LTD4_9HYPH</name>
<comment type="caution">
    <text evidence="2">The sequence shown here is derived from an EMBL/GenBank/DDBJ whole genome shotgun (WGS) entry which is preliminary data.</text>
</comment>
<reference evidence="2 3" key="1">
    <citation type="submission" date="2023-07" db="EMBL/GenBank/DDBJ databases">
        <title>Genomic Encyclopedia of Type Strains, Phase IV (KMG-IV): sequencing the most valuable type-strain genomes for metagenomic binning, comparative biology and taxonomic classification.</title>
        <authorList>
            <person name="Goeker M."/>
        </authorList>
    </citation>
    <scope>NUCLEOTIDE SEQUENCE [LARGE SCALE GENOMIC DNA]</scope>
    <source>
        <strain evidence="2 3">DSM 15561</strain>
    </source>
</reference>
<keyword evidence="3" id="KW-1185">Reference proteome</keyword>
<dbReference type="Proteomes" id="UP001235094">
    <property type="component" value="Unassembled WGS sequence"/>
</dbReference>
<sequence>MDLSDVGERDAERDKKILSRCLAAHAVFIEAECTPEEAALSVWDGSDDNGIDAVFLDGTSERVIVVQSKWISAGAGEPSAADIGSFVDGINDLIEQNIGNFHARLQSKLNDAGQAILTPGCTVEVVLVSTGSSTIARHGTAKLDGILTSLNGYSDQAPIATKKVFGIEDIYSSLASASPGKIIIDATITDWSYVAHPYPAYFGIIDGYQLKHWWGKYGKRLVAKNIRHSLGATDVNDGIRSTAENIPGNFWYFNNGITLIADDSSRAPAAAASRSAGNFEFRGASIVNGAQTVSTLARVNSDEALGKVRVPIRIILLKDAPDGFGVEVTRTNNLQNRVEGRDFVAQDPEQRRIQQEMSLEDIDYQLLRSEDVVKSSHSCELIEVTTALACASGDAALAVQVKTGIGRFFSDLKKAPYKLIFNPSLNGAKAFNATLIHREIDSWIDHKKSSLEKRSGYAWGVLVHGNRVIEAGIFRIIGASCLDCPVEEFRNKISTLNISIIGERFHESMVGVLEKEFPGKFLAVLFKSPSSSSNVFNKAINEYTKSI</sequence>
<gene>
    <name evidence="2" type="ORF">QOZ99_002862</name>
</gene>
<evidence type="ECO:0000259" key="1">
    <source>
        <dbReference type="Pfam" id="PF10592"/>
    </source>
</evidence>
<feature type="domain" description="Abortive phage infection protein C-terminal" evidence="1">
    <location>
        <begin position="224"/>
        <end position="358"/>
    </location>
</feature>
<accession>A0ABU0LTD4</accession>
<protein>
    <recommendedName>
        <fullName evidence="1">Abortive phage infection protein C-terminal domain-containing protein</fullName>
    </recommendedName>
</protein>
<dbReference type="EMBL" id="JAUSVR010000009">
    <property type="protein sequence ID" value="MDQ0511962.1"/>
    <property type="molecule type" value="Genomic_DNA"/>
</dbReference>
<organism evidence="2 3">
    <name type="scientific">Ancylobacter amanitiformis</name>
    <dbReference type="NCBI Taxonomy" id="217069"/>
    <lineage>
        <taxon>Bacteria</taxon>
        <taxon>Pseudomonadati</taxon>
        <taxon>Pseudomonadota</taxon>
        <taxon>Alphaproteobacteria</taxon>
        <taxon>Hyphomicrobiales</taxon>
        <taxon>Xanthobacteraceae</taxon>
        <taxon>Ancylobacter</taxon>
    </lineage>
</organism>
<dbReference type="Pfam" id="PF10592">
    <property type="entry name" value="AIPR"/>
    <property type="match status" value="1"/>
</dbReference>